<protein>
    <submittedName>
        <fullName evidence="2">Uncharacterized protein</fullName>
    </submittedName>
</protein>
<reference evidence="2 3" key="1">
    <citation type="journal article" date="2018" name="Front. Plant Sci.">
        <title>Red Clover (Trifolium pratense) and Zigzag Clover (T. medium) - A Picture of Genomic Similarities and Differences.</title>
        <authorList>
            <person name="Dluhosova J."/>
            <person name="Istvanek J."/>
            <person name="Nedelnik J."/>
            <person name="Repkova J."/>
        </authorList>
    </citation>
    <scope>NUCLEOTIDE SEQUENCE [LARGE SCALE GENOMIC DNA]</scope>
    <source>
        <strain evidence="3">cv. 10/8</strain>
        <tissue evidence="2">Leaf</tissue>
    </source>
</reference>
<organism evidence="2 3">
    <name type="scientific">Trifolium medium</name>
    <dbReference type="NCBI Taxonomy" id="97028"/>
    <lineage>
        <taxon>Eukaryota</taxon>
        <taxon>Viridiplantae</taxon>
        <taxon>Streptophyta</taxon>
        <taxon>Embryophyta</taxon>
        <taxon>Tracheophyta</taxon>
        <taxon>Spermatophyta</taxon>
        <taxon>Magnoliopsida</taxon>
        <taxon>eudicotyledons</taxon>
        <taxon>Gunneridae</taxon>
        <taxon>Pentapetalae</taxon>
        <taxon>rosids</taxon>
        <taxon>fabids</taxon>
        <taxon>Fabales</taxon>
        <taxon>Fabaceae</taxon>
        <taxon>Papilionoideae</taxon>
        <taxon>50 kb inversion clade</taxon>
        <taxon>NPAAA clade</taxon>
        <taxon>Hologalegina</taxon>
        <taxon>IRL clade</taxon>
        <taxon>Trifolieae</taxon>
        <taxon>Trifolium</taxon>
    </lineage>
</organism>
<feature type="region of interest" description="Disordered" evidence="1">
    <location>
        <begin position="55"/>
        <end position="104"/>
    </location>
</feature>
<feature type="compositionally biased region" description="Basic residues" evidence="1">
    <location>
        <begin position="78"/>
        <end position="91"/>
    </location>
</feature>
<dbReference type="AlphaFoldDB" id="A0A392SEQ7"/>
<accession>A0A392SEQ7</accession>
<keyword evidence="3" id="KW-1185">Reference proteome</keyword>
<evidence type="ECO:0000313" key="2">
    <source>
        <dbReference type="EMBL" id="MCI46932.1"/>
    </source>
</evidence>
<feature type="compositionally biased region" description="Polar residues" evidence="1">
    <location>
        <begin position="1"/>
        <end position="18"/>
    </location>
</feature>
<feature type="compositionally biased region" description="Basic and acidic residues" evidence="1">
    <location>
        <begin position="92"/>
        <end position="104"/>
    </location>
</feature>
<feature type="region of interest" description="Disordered" evidence="1">
    <location>
        <begin position="1"/>
        <end position="39"/>
    </location>
</feature>
<feature type="non-terminal residue" evidence="2">
    <location>
        <position position="104"/>
    </location>
</feature>
<evidence type="ECO:0000313" key="3">
    <source>
        <dbReference type="Proteomes" id="UP000265520"/>
    </source>
</evidence>
<dbReference type="Proteomes" id="UP000265520">
    <property type="component" value="Unassembled WGS sequence"/>
</dbReference>
<sequence>MKTEMTFKSSQSVSWRSTRNPRRKKSMDRAQAAAPLTRSDITDLLAALRSTNETLQQQGLRITALEESLRSERSGSRSPRRTRPRSKTPHPRRPDNHNRRPALE</sequence>
<name>A0A392SEQ7_9FABA</name>
<evidence type="ECO:0000256" key="1">
    <source>
        <dbReference type="SAM" id="MobiDB-lite"/>
    </source>
</evidence>
<dbReference type="EMBL" id="LXQA010364761">
    <property type="protein sequence ID" value="MCI46932.1"/>
    <property type="molecule type" value="Genomic_DNA"/>
</dbReference>
<proteinExistence type="predicted"/>
<comment type="caution">
    <text evidence="2">The sequence shown here is derived from an EMBL/GenBank/DDBJ whole genome shotgun (WGS) entry which is preliminary data.</text>
</comment>